<name>A0A9D5CCY6_9LILI</name>
<accession>A0A9D5CCY6</accession>
<protein>
    <recommendedName>
        <fullName evidence="1">Reverse transcriptase Ty1/copia-type domain-containing protein</fullName>
    </recommendedName>
</protein>
<dbReference type="Proteomes" id="UP001085076">
    <property type="component" value="Miscellaneous, Linkage group lg05"/>
</dbReference>
<dbReference type="PANTHER" id="PTHR11439:SF450">
    <property type="entry name" value="REVERSE TRANSCRIPTASE TY1_COPIA-TYPE DOMAIN-CONTAINING PROTEIN"/>
    <property type="match status" value="1"/>
</dbReference>
<evidence type="ECO:0000313" key="2">
    <source>
        <dbReference type="EMBL" id="KAJ0970933.1"/>
    </source>
</evidence>
<reference evidence="2" key="2">
    <citation type="journal article" date="2022" name="Hortic Res">
        <title>The genome of Dioscorea zingiberensis sheds light on the biosynthesis, origin and evolution of the medicinally important diosgenin saponins.</title>
        <authorList>
            <person name="Li Y."/>
            <person name="Tan C."/>
            <person name="Li Z."/>
            <person name="Guo J."/>
            <person name="Li S."/>
            <person name="Chen X."/>
            <person name="Wang C."/>
            <person name="Dai X."/>
            <person name="Yang H."/>
            <person name="Song W."/>
            <person name="Hou L."/>
            <person name="Xu J."/>
            <person name="Tong Z."/>
            <person name="Xu A."/>
            <person name="Yuan X."/>
            <person name="Wang W."/>
            <person name="Yang Q."/>
            <person name="Chen L."/>
            <person name="Sun Z."/>
            <person name="Wang K."/>
            <person name="Pan B."/>
            <person name="Chen J."/>
            <person name="Bao Y."/>
            <person name="Liu F."/>
            <person name="Qi X."/>
            <person name="Gang D.R."/>
            <person name="Wen J."/>
            <person name="Li J."/>
        </authorList>
    </citation>
    <scope>NUCLEOTIDE SEQUENCE</scope>
    <source>
        <strain evidence="2">Dzin_1.0</strain>
    </source>
</reference>
<dbReference type="Pfam" id="PF07727">
    <property type="entry name" value="RVT_2"/>
    <property type="match status" value="1"/>
</dbReference>
<dbReference type="SUPFAM" id="SSF56672">
    <property type="entry name" value="DNA/RNA polymerases"/>
    <property type="match status" value="1"/>
</dbReference>
<comment type="caution">
    <text evidence="2">The sequence shown here is derived from an EMBL/GenBank/DDBJ whole genome shotgun (WGS) entry which is preliminary data.</text>
</comment>
<dbReference type="AlphaFoldDB" id="A0A9D5CCY6"/>
<gene>
    <name evidence="2" type="ORF">J5N97_018892</name>
</gene>
<keyword evidence="3" id="KW-1185">Reference proteome</keyword>
<proteinExistence type="predicted"/>
<sequence>METEYSALMKNRTWHLVQPQKGMNLIDCKWVFKLKRRADGSIDRYKARLVAKGFKQRYGIDYDDTFSPVVKSATIRVVLSLAISKGWNLRQLDVQNAFLHGILEEDVFMKQPPGFEDPHQSQLVCKLDKALYGLKQAPRAWHSRLSSKLYELGFIPSRADTSLFIYNHDGVTVYMLVYVDDIIITGSSDQAVNQLLQKLQAEFAIKDLGELHYFLGIEVKKTSTGIVLTQSKYTSELLKKMNMEKCKPVTAPMTVTEKLSRTEGEPLSPEDATRYRSIVGALQYLTLTRPDISFSVNRVCQFLHSPTTQHLTAVKRILRYLKYTANHGLSVNKSSSELVSAFSDADWAGCPDDRRSTSGFAVFLGTNLISWSSKKQATVSRSSTEAEYKALANATAEIIWVQSLLGELGVFQSRAPCLWCDNLGATYLSVNPVFHARTKHIEVDYHFVRERVALKALEIRFIPSQDQVADVFTKPVTARQLAAAQRNLNLTS</sequence>
<dbReference type="PANTHER" id="PTHR11439">
    <property type="entry name" value="GAG-POL-RELATED RETROTRANSPOSON"/>
    <property type="match status" value="1"/>
</dbReference>
<evidence type="ECO:0000313" key="3">
    <source>
        <dbReference type="Proteomes" id="UP001085076"/>
    </source>
</evidence>
<dbReference type="EMBL" id="JAGGNH010000005">
    <property type="protein sequence ID" value="KAJ0970933.1"/>
    <property type="molecule type" value="Genomic_DNA"/>
</dbReference>
<feature type="domain" description="Reverse transcriptase Ty1/copia-type" evidence="1">
    <location>
        <begin position="11"/>
        <end position="254"/>
    </location>
</feature>
<dbReference type="OrthoDB" id="1919845at2759"/>
<reference evidence="2" key="1">
    <citation type="submission" date="2021-03" db="EMBL/GenBank/DDBJ databases">
        <authorList>
            <person name="Li Z."/>
            <person name="Yang C."/>
        </authorList>
    </citation>
    <scope>NUCLEOTIDE SEQUENCE</scope>
    <source>
        <strain evidence="2">Dzin_1.0</strain>
        <tissue evidence="2">Leaf</tissue>
    </source>
</reference>
<organism evidence="2 3">
    <name type="scientific">Dioscorea zingiberensis</name>
    <dbReference type="NCBI Taxonomy" id="325984"/>
    <lineage>
        <taxon>Eukaryota</taxon>
        <taxon>Viridiplantae</taxon>
        <taxon>Streptophyta</taxon>
        <taxon>Embryophyta</taxon>
        <taxon>Tracheophyta</taxon>
        <taxon>Spermatophyta</taxon>
        <taxon>Magnoliopsida</taxon>
        <taxon>Liliopsida</taxon>
        <taxon>Dioscoreales</taxon>
        <taxon>Dioscoreaceae</taxon>
        <taxon>Dioscorea</taxon>
    </lineage>
</organism>
<dbReference type="InterPro" id="IPR013103">
    <property type="entry name" value="RVT_2"/>
</dbReference>
<dbReference type="InterPro" id="IPR043502">
    <property type="entry name" value="DNA/RNA_pol_sf"/>
</dbReference>
<evidence type="ECO:0000259" key="1">
    <source>
        <dbReference type="Pfam" id="PF07727"/>
    </source>
</evidence>
<dbReference type="CDD" id="cd09272">
    <property type="entry name" value="RNase_HI_RT_Ty1"/>
    <property type="match status" value="1"/>
</dbReference>